<dbReference type="InterPro" id="IPR000868">
    <property type="entry name" value="Isochorismatase-like_dom"/>
</dbReference>
<comment type="caution">
    <text evidence="3">The sequence shown here is derived from an EMBL/GenBank/DDBJ whole genome shotgun (WGS) entry which is preliminary data.</text>
</comment>
<evidence type="ECO:0000313" key="3">
    <source>
        <dbReference type="EMBL" id="KAJ3696847.1"/>
    </source>
</evidence>
<sequence length="312" mass="34924">MAGDLYLFSAKSEPPHQQVKSVVYKIKSFSGTSSSPTRRTINYTRYNLRFHSLFAQRDRDRERMEAKKAYNTVDLLKSEVPLEWDPELALATEVQAGRPVGLVLIDEVNGFCTVGAGNLAPTQPNKQIEKMIQESNKLAKFFSNKGWPIFVFLDTHFPDKPEPPYPPHCIIGSGEENLVPELEWLEKDPNATLKRKHCIDGFLFCTEEDGSNAFADWVNNNEIKTVLVLGICTDICVLDFVSSALSARNLERVSPLEDVVIYSEGCATYDLPYDAALKIKGALSHPQELMHHMGLYIAKGRGAKIVNSVSLM</sequence>
<dbReference type="EMBL" id="JAMRDG010000001">
    <property type="protein sequence ID" value="KAJ3696847.1"/>
    <property type="molecule type" value="Genomic_DNA"/>
</dbReference>
<comment type="similarity">
    <text evidence="1">Belongs to the isochorismatase family.</text>
</comment>
<dbReference type="AlphaFoldDB" id="A0AAD5ZF90"/>
<protein>
    <recommendedName>
        <fullName evidence="2">Isochorismatase-like domain-containing protein</fullName>
    </recommendedName>
</protein>
<dbReference type="GO" id="GO:0008936">
    <property type="term" value="F:nicotinamidase activity"/>
    <property type="evidence" value="ECO:0007669"/>
    <property type="project" value="InterPro"/>
</dbReference>
<dbReference type="InterPro" id="IPR036380">
    <property type="entry name" value="Isochorismatase-like_sf"/>
</dbReference>
<dbReference type="InterPro" id="IPR044717">
    <property type="entry name" value="NIC1"/>
</dbReference>
<dbReference type="GO" id="GO:0019365">
    <property type="term" value="P:pyridine nucleotide salvage"/>
    <property type="evidence" value="ECO:0007669"/>
    <property type="project" value="InterPro"/>
</dbReference>
<dbReference type="Pfam" id="PF00857">
    <property type="entry name" value="Isochorismatase"/>
    <property type="match status" value="1"/>
</dbReference>
<proteinExistence type="inferred from homology"/>
<accession>A0AAD5ZF90</accession>
<gene>
    <name evidence="3" type="ORF">LUZ61_000552</name>
</gene>
<dbReference type="CDD" id="cd00431">
    <property type="entry name" value="cysteine_hydrolases"/>
    <property type="match status" value="1"/>
</dbReference>
<dbReference type="Proteomes" id="UP001210211">
    <property type="component" value="Unassembled WGS sequence"/>
</dbReference>
<evidence type="ECO:0000313" key="4">
    <source>
        <dbReference type="Proteomes" id="UP001210211"/>
    </source>
</evidence>
<dbReference type="Gene3D" id="3.40.50.850">
    <property type="entry name" value="Isochorismatase-like"/>
    <property type="match status" value="1"/>
</dbReference>
<reference evidence="3 4" key="1">
    <citation type="journal article" date="2022" name="Cell">
        <title>Repeat-based holocentromeres influence genome architecture and karyotype evolution.</title>
        <authorList>
            <person name="Hofstatter P.G."/>
            <person name="Thangavel G."/>
            <person name="Lux T."/>
            <person name="Neumann P."/>
            <person name="Vondrak T."/>
            <person name="Novak P."/>
            <person name="Zhang M."/>
            <person name="Costa L."/>
            <person name="Castellani M."/>
            <person name="Scott A."/>
            <person name="Toegelov H."/>
            <person name="Fuchs J."/>
            <person name="Mata-Sucre Y."/>
            <person name="Dias Y."/>
            <person name="Vanzela A.L.L."/>
            <person name="Huettel B."/>
            <person name="Almeida C.C.S."/>
            <person name="Simkova H."/>
            <person name="Souza G."/>
            <person name="Pedrosa-Harand A."/>
            <person name="Macas J."/>
            <person name="Mayer K.F.X."/>
            <person name="Houben A."/>
            <person name="Marques A."/>
        </authorList>
    </citation>
    <scope>NUCLEOTIDE SEQUENCE [LARGE SCALE GENOMIC DNA]</scope>
    <source>
        <strain evidence="3">RhyTen1mFocal</strain>
    </source>
</reference>
<dbReference type="PANTHER" id="PTHR47297:SF2">
    <property type="entry name" value="OS02G0606800 PROTEIN"/>
    <property type="match status" value="1"/>
</dbReference>
<name>A0AAD5ZF90_9POAL</name>
<dbReference type="PANTHER" id="PTHR47297">
    <property type="match status" value="1"/>
</dbReference>
<organism evidence="3 4">
    <name type="scientific">Rhynchospora tenuis</name>
    <dbReference type="NCBI Taxonomy" id="198213"/>
    <lineage>
        <taxon>Eukaryota</taxon>
        <taxon>Viridiplantae</taxon>
        <taxon>Streptophyta</taxon>
        <taxon>Embryophyta</taxon>
        <taxon>Tracheophyta</taxon>
        <taxon>Spermatophyta</taxon>
        <taxon>Magnoliopsida</taxon>
        <taxon>Liliopsida</taxon>
        <taxon>Poales</taxon>
        <taxon>Cyperaceae</taxon>
        <taxon>Cyperoideae</taxon>
        <taxon>Rhynchosporeae</taxon>
        <taxon>Rhynchospora</taxon>
    </lineage>
</organism>
<evidence type="ECO:0000256" key="1">
    <source>
        <dbReference type="ARBA" id="ARBA00006336"/>
    </source>
</evidence>
<evidence type="ECO:0000259" key="2">
    <source>
        <dbReference type="Pfam" id="PF00857"/>
    </source>
</evidence>
<keyword evidence="4" id="KW-1185">Reference proteome</keyword>
<dbReference type="SUPFAM" id="SSF52499">
    <property type="entry name" value="Isochorismatase-like hydrolases"/>
    <property type="match status" value="1"/>
</dbReference>
<feature type="domain" description="Isochorismatase-like" evidence="2">
    <location>
        <begin position="102"/>
        <end position="271"/>
    </location>
</feature>